<name>E4WRG9_OIKDI</name>
<dbReference type="Proteomes" id="UP000011014">
    <property type="component" value="Unassembled WGS sequence"/>
</dbReference>
<organism evidence="1 3">
    <name type="scientific">Oikopleura dioica</name>
    <name type="common">Tunicate</name>
    <dbReference type="NCBI Taxonomy" id="34765"/>
    <lineage>
        <taxon>Eukaryota</taxon>
        <taxon>Metazoa</taxon>
        <taxon>Chordata</taxon>
        <taxon>Tunicata</taxon>
        <taxon>Appendicularia</taxon>
        <taxon>Copelata</taxon>
        <taxon>Oikopleuridae</taxon>
        <taxon>Oikopleura</taxon>
    </lineage>
</organism>
<proteinExistence type="predicted"/>
<evidence type="ECO:0000313" key="1">
    <source>
        <dbReference type="EMBL" id="CBY20350.1"/>
    </source>
</evidence>
<dbReference type="OrthoDB" id="10563250at2759"/>
<reference evidence="1 3" key="1">
    <citation type="journal article" date="2010" name="Science">
        <title>Plasticity of animal genome architecture unmasked by rapid evolution of a pelagic tunicate.</title>
        <authorList>
            <person name="Denoeud F."/>
            <person name="Henriet S."/>
            <person name="Mungpakdee S."/>
            <person name="Aury J.M."/>
            <person name="Da Silva C."/>
            <person name="Brinkmann H."/>
            <person name="Mikhaleva J."/>
            <person name="Olsen L.C."/>
            <person name="Jubin C."/>
            <person name="Canestro C."/>
            <person name="Bouquet J.M."/>
            <person name="Danks G."/>
            <person name="Poulain J."/>
            <person name="Campsteijn C."/>
            <person name="Adamski M."/>
            <person name="Cross I."/>
            <person name="Yadetie F."/>
            <person name="Muffato M."/>
            <person name="Louis A."/>
            <person name="Butcher S."/>
            <person name="Tsagkogeorga G."/>
            <person name="Konrad A."/>
            <person name="Singh S."/>
            <person name="Jensen M.F."/>
            <person name="Cong E.H."/>
            <person name="Eikeseth-Otteraa H."/>
            <person name="Noel B."/>
            <person name="Anthouard V."/>
            <person name="Porcel B.M."/>
            <person name="Kachouri-Lafond R."/>
            <person name="Nishino A."/>
            <person name="Ugolini M."/>
            <person name="Chourrout P."/>
            <person name="Nishida H."/>
            <person name="Aasland R."/>
            <person name="Huzurbazar S."/>
            <person name="Westhof E."/>
            <person name="Delsuc F."/>
            <person name="Lehrach H."/>
            <person name="Reinhardt R."/>
            <person name="Weissenbach J."/>
            <person name="Roy S.W."/>
            <person name="Artiguenave F."/>
            <person name="Postlethwait J.H."/>
            <person name="Manak J.R."/>
            <person name="Thompson E.M."/>
            <person name="Jaillon O."/>
            <person name="Du Pasquier L."/>
            <person name="Boudinot P."/>
            <person name="Liberles D.A."/>
            <person name="Volff J.N."/>
            <person name="Philippe H."/>
            <person name="Lenhard B."/>
            <person name="Roest Crollius H."/>
            <person name="Wincker P."/>
            <person name="Chourrout D."/>
        </authorList>
    </citation>
    <scope>NUCLEOTIDE SEQUENCE [LARGE SCALE GENOMIC DNA]</scope>
</reference>
<dbReference type="EMBL" id="FN653015">
    <property type="protein sequence ID" value="CBY20350.1"/>
    <property type="molecule type" value="Genomic_DNA"/>
</dbReference>
<sequence length="279" mass="31528">MAKTRKRFIGFGRKKAIQEARGELTLLYKRLIDELDPDYAAFVSKGIVELDLGQNEYKSAAIWEKKIAFDLLKKGPADDGDKLQITDLLQKSAQHHQKASCEQIAAAIYLDAADKLVDTSSAPYYDHFLTEPKLKENNQIKLRSFVEKAANLRNDETSALLLIKAGCFVRHFPEHAKKFFQRAKRISNKSIEVKIAMTMLDLYVGETSTPENNLEGSDEISEVDDIIESIQLWHDDPDAINRLISSVAELGEYAQVKELIAFIVEILIDLLQKTPETSD</sequence>
<evidence type="ECO:0000313" key="2">
    <source>
        <dbReference type="EMBL" id="CBY33746.1"/>
    </source>
</evidence>
<dbReference type="AlphaFoldDB" id="E4WRG9"/>
<evidence type="ECO:0000313" key="3">
    <source>
        <dbReference type="Proteomes" id="UP000001307"/>
    </source>
</evidence>
<gene>
    <name evidence="1" type="ORF">GSOID_T00000343001</name>
    <name evidence="2" type="ORF">GSOID_T00021691001</name>
</gene>
<dbReference type="SUPFAM" id="SSF81901">
    <property type="entry name" value="HCP-like"/>
    <property type="match status" value="1"/>
</dbReference>
<dbReference type="Proteomes" id="UP000001307">
    <property type="component" value="Unassembled WGS sequence"/>
</dbReference>
<keyword evidence="3" id="KW-1185">Reference proteome</keyword>
<dbReference type="EMBL" id="FN654444">
    <property type="protein sequence ID" value="CBY33746.1"/>
    <property type="molecule type" value="Genomic_DNA"/>
</dbReference>
<protein>
    <submittedName>
        <fullName evidence="1">Uncharacterized protein</fullName>
    </submittedName>
</protein>
<accession>E4WRG9</accession>